<protein>
    <submittedName>
        <fullName evidence="6">XRE family transcriptional regulator</fullName>
    </submittedName>
</protein>
<comment type="similarity">
    <text evidence="1">Belongs to the LysR transcriptional regulatory family.</text>
</comment>
<dbReference type="Pfam" id="PF00126">
    <property type="entry name" value="HTH_1"/>
    <property type="match status" value="1"/>
</dbReference>
<evidence type="ECO:0000313" key="6">
    <source>
        <dbReference type="EMBL" id="ANF56813.1"/>
    </source>
</evidence>
<dbReference type="KEGG" id="haa:A5892_04470"/>
<dbReference type="InterPro" id="IPR000847">
    <property type="entry name" value="LysR_HTH_N"/>
</dbReference>
<dbReference type="GO" id="GO:0003700">
    <property type="term" value="F:DNA-binding transcription factor activity"/>
    <property type="evidence" value="ECO:0007669"/>
    <property type="project" value="InterPro"/>
</dbReference>
<dbReference type="EMBL" id="CP015243">
    <property type="protein sequence ID" value="ANF56813.1"/>
    <property type="molecule type" value="Genomic_DNA"/>
</dbReference>
<dbReference type="AlphaFoldDB" id="A0A172YC53"/>
<dbReference type="InterPro" id="IPR005119">
    <property type="entry name" value="LysR_subst-bd"/>
</dbReference>
<dbReference type="PRINTS" id="PR00039">
    <property type="entry name" value="HTHLYSR"/>
</dbReference>
<proteinExistence type="inferred from homology"/>
<evidence type="ECO:0000256" key="4">
    <source>
        <dbReference type="ARBA" id="ARBA00023163"/>
    </source>
</evidence>
<organism evidence="6 7">
    <name type="scientific">Halotalea alkalilenta</name>
    <dbReference type="NCBI Taxonomy" id="376489"/>
    <lineage>
        <taxon>Bacteria</taxon>
        <taxon>Pseudomonadati</taxon>
        <taxon>Pseudomonadota</taxon>
        <taxon>Gammaproteobacteria</taxon>
        <taxon>Oceanospirillales</taxon>
        <taxon>Halomonadaceae</taxon>
        <taxon>Halotalea</taxon>
    </lineage>
</organism>
<name>A0A172YC53_9GAMM</name>
<dbReference type="Gene3D" id="1.10.10.10">
    <property type="entry name" value="Winged helix-like DNA-binding domain superfamily/Winged helix DNA-binding domain"/>
    <property type="match status" value="1"/>
</dbReference>
<reference evidence="6 7" key="1">
    <citation type="submission" date="2016-04" db="EMBL/GenBank/DDBJ databases">
        <title>Complete Genome Sequence of Halotalea alkalilenta IHB B 13600.</title>
        <authorList>
            <person name="Swarnkar M.K."/>
            <person name="Sharma A."/>
            <person name="Kaushal K."/>
            <person name="Soni R."/>
            <person name="Rana S."/>
            <person name="Singh A.K."/>
            <person name="Gulati A."/>
        </authorList>
    </citation>
    <scope>NUCLEOTIDE SEQUENCE [LARGE SCALE GENOMIC DNA]</scope>
    <source>
        <strain evidence="6 7">IHB B 13600</strain>
    </source>
</reference>
<gene>
    <name evidence="6" type="ORF">A5892_04470</name>
</gene>
<dbReference type="Proteomes" id="UP000077875">
    <property type="component" value="Chromosome"/>
</dbReference>
<dbReference type="Pfam" id="PF03466">
    <property type="entry name" value="LysR_substrate"/>
    <property type="match status" value="1"/>
</dbReference>
<dbReference type="PANTHER" id="PTHR30126:SF94">
    <property type="entry name" value="LYSR FAMILY TRANSCRIPTIONAL REGULATOR"/>
    <property type="match status" value="1"/>
</dbReference>
<dbReference type="InterPro" id="IPR036390">
    <property type="entry name" value="WH_DNA-bd_sf"/>
</dbReference>
<sequence length="304" mass="34214">MKIAPRQLSIFVAIASEGSITAAAERLYLTKPAVSMALSELERQLGHVLFDRHKNRLYINDLGKRLLPMADELLARHREVEALFSSDGDVLRGQLRIGASHTIGNQLLPWLLRDFRDATGHRDQRVSLANSRDVCAALERFELDIGLIEGEAQSGELEVIDWCRDRLLVVAGHDHPLASWEQEGPLPVSALEGQAWVLREQGSGTREQFMRALSTRLERWEASLELNSAEAIINATAAGLGLTCVSEREASHALRDGRLVELEIMLEDGSRLVIERLFHLLVHRDKYRSALVKRFIEFCLAREE</sequence>
<evidence type="ECO:0000256" key="1">
    <source>
        <dbReference type="ARBA" id="ARBA00009437"/>
    </source>
</evidence>
<keyword evidence="7" id="KW-1185">Reference proteome</keyword>
<feature type="domain" description="HTH lysR-type" evidence="5">
    <location>
        <begin position="1"/>
        <end position="60"/>
    </location>
</feature>
<dbReference type="PROSITE" id="PS50931">
    <property type="entry name" value="HTH_LYSR"/>
    <property type="match status" value="1"/>
</dbReference>
<dbReference type="SUPFAM" id="SSF53850">
    <property type="entry name" value="Periplasmic binding protein-like II"/>
    <property type="match status" value="1"/>
</dbReference>
<dbReference type="SUPFAM" id="SSF46785">
    <property type="entry name" value="Winged helix' DNA-binding domain"/>
    <property type="match status" value="1"/>
</dbReference>
<dbReference type="STRING" id="376489.A5892_04470"/>
<evidence type="ECO:0000259" key="5">
    <source>
        <dbReference type="PROSITE" id="PS50931"/>
    </source>
</evidence>
<keyword evidence="4" id="KW-0804">Transcription</keyword>
<evidence type="ECO:0000256" key="3">
    <source>
        <dbReference type="ARBA" id="ARBA00023125"/>
    </source>
</evidence>
<dbReference type="GO" id="GO:0000976">
    <property type="term" value="F:transcription cis-regulatory region binding"/>
    <property type="evidence" value="ECO:0007669"/>
    <property type="project" value="TreeGrafter"/>
</dbReference>
<dbReference type="InterPro" id="IPR036388">
    <property type="entry name" value="WH-like_DNA-bd_sf"/>
</dbReference>
<dbReference type="PANTHER" id="PTHR30126">
    <property type="entry name" value="HTH-TYPE TRANSCRIPTIONAL REGULATOR"/>
    <property type="match status" value="1"/>
</dbReference>
<dbReference type="RefSeq" id="WP_064121781.1">
    <property type="nucleotide sequence ID" value="NZ_CP015243.1"/>
</dbReference>
<keyword evidence="2" id="KW-0805">Transcription regulation</keyword>
<accession>A0A172YC53</accession>
<evidence type="ECO:0000313" key="7">
    <source>
        <dbReference type="Proteomes" id="UP000077875"/>
    </source>
</evidence>
<dbReference type="Gene3D" id="3.40.190.290">
    <property type="match status" value="1"/>
</dbReference>
<evidence type="ECO:0000256" key="2">
    <source>
        <dbReference type="ARBA" id="ARBA00023015"/>
    </source>
</evidence>
<keyword evidence="3" id="KW-0238">DNA-binding</keyword>